<sequence length="895" mass="100567">YIGNESYTHQELGVVIDENGVTQSNITLGFLNMTDGDPSELGYAVVNADSRYGFIWVNFQKGSEVKWKLYTYEVYDSNEIQLNGDSTASGQIPSPIEDCFVISTADDSYCFVTVERNENASYLWSAYVSFLRPNASQVTSKIFLFGHMYRLQLKICSETNYEPGAECIIEIEANNTSYLRVTFLTTGAVKDIFAFHDTFGYSVNQIITLFDGQYLLVGSHESGNGTNSSFMGIYDSTGSYLYSLDSSKFPEVNNDSLLYGASPNKTVLMVYDLNTTTNGDLKYFTFDVTSSNNSGQKNVYDDIAIQVHQNVDSVTPDTQNINITFPIAVVPSTGNISIYEIRGPGNMILKQSYSAQDTMYVKTPNNETLELTVLRSTFFTLNTNYSVVMENNFVKDASDYEPFLGTFRILTTGMVDESPGGDERGLVRLTEEASNEYWGKRVTIEPFKNLTRELCTILFFSPCRLQLVGRWQWDSNRQIILKIEISNSANGRSVNSVALALDSLIRNKNVSSVSWYPTTLLLDSEYGFQVTETVWEQYKYNLFGVGSVLLLCAVLALLSYGKYGEGNGFIVFRILLIGLDFVLDVLFVTFYAQDIYMLFYPTLAFTIASIAFNTLIGFIVIIREITKNDRFAKLGGFRAFSAPLSNEAKRWIYWSSIVNLVIEDMPQLVIQIAYIILCVNYKIIPFLNLVTASLLFFVLVLGKLYQLYRRLTDDDDHISDRGSVKSMTSITSIRSVSQRNGAVMPPPPAAAWRPLTHAERNIIPDSPLARGRQNFGEEGRNVMYDGDERMRRYGSKKDKRNNRPINVDDDNGERSRLLDMDGDRRRSITITHPMEYGGDGGRGVFGDQESLQSDEDENDLIDSVSEHSSDDNEPSNSRTARGSKLPLGVKISTYA</sequence>
<name>A0ACA9LWR9_9GLOM</name>
<comment type="caution">
    <text evidence="1">The sequence shown here is derived from an EMBL/GenBank/DDBJ whole genome shotgun (WGS) entry which is preliminary data.</text>
</comment>
<keyword evidence="2" id="KW-1185">Reference proteome</keyword>
<dbReference type="EMBL" id="CAJVPT010008371">
    <property type="protein sequence ID" value="CAG8551255.1"/>
    <property type="molecule type" value="Genomic_DNA"/>
</dbReference>
<feature type="non-terminal residue" evidence="1">
    <location>
        <position position="1"/>
    </location>
</feature>
<evidence type="ECO:0000313" key="1">
    <source>
        <dbReference type="EMBL" id="CAG8551255.1"/>
    </source>
</evidence>
<evidence type="ECO:0000313" key="2">
    <source>
        <dbReference type="Proteomes" id="UP000789525"/>
    </source>
</evidence>
<protein>
    <submittedName>
        <fullName evidence="1">10539_t:CDS:1</fullName>
    </submittedName>
</protein>
<organism evidence="1 2">
    <name type="scientific">Acaulospora colombiana</name>
    <dbReference type="NCBI Taxonomy" id="27376"/>
    <lineage>
        <taxon>Eukaryota</taxon>
        <taxon>Fungi</taxon>
        <taxon>Fungi incertae sedis</taxon>
        <taxon>Mucoromycota</taxon>
        <taxon>Glomeromycotina</taxon>
        <taxon>Glomeromycetes</taxon>
        <taxon>Diversisporales</taxon>
        <taxon>Acaulosporaceae</taxon>
        <taxon>Acaulospora</taxon>
    </lineage>
</organism>
<proteinExistence type="predicted"/>
<dbReference type="Proteomes" id="UP000789525">
    <property type="component" value="Unassembled WGS sequence"/>
</dbReference>
<accession>A0ACA9LWR9</accession>
<gene>
    <name evidence="1" type="ORF">ACOLOM_LOCUS4863</name>
</gene>
<reference evidence="1" key="1">
    <citation type="submission" date="2021-06" db="EMBL/GenBank/DDBJ databases">
        <authorList>
            <person name="Kallberg Y."/>
            <person name="Tangrot J."/>
            <person name="Rosling A."/>
        </authorList>
    </citation>
    <scope>NUCLEOTIDE SEQUENCE</scope>
    <source>
        <strain evidence="1">CL356</strain>
    </source>
</reference>